<proteinExistence type="predicted"/>
<name>A0A4S2L7V7_OPIFE</name>
<gene>
    <name evidence="2" type="ORF">CRM22_010116</name>
</gene>
<evidence type="ECO:0000256" key="1">
    <source>
        <dbReference type="SAM" id="MobiDB-lite"/>
    </source>
</evidence>
<dbReference type="EMBL" id="SJOL01009621">
    <property type="protein sequence ID" value="TGZ56638.1"/>
    <property type="molecule type" value="Genomic_DNA"/>
</dbReference>
<keyword evidence="3" id="KW-1185">Reference proteome</keyword>
<organism evidence="2 3">
    <name type="scientific">Opisthorchis felineus</name>
    <dbReference type="NCBI Taxonomy" id="147828"/>
    <lineage>
        <taxon>Eukaryota</taxon>
        <taxon>Metazoa</taxon>
        <taxon>Spiralia</taxon>
        <taxon>Lophotrochozoa</taxon>
        <taxon>Platyhelminthes</taxon>
        <taxon>Trematoda</taxon>
        <taxon>Digenea</taxon>
        <taxon>Opisthorchiida</taxon>
        <taxon>Opisthorchiata</taxon>
        <taxon>Opisthorchiidae</taxon>
        <taxon>Opisthorchis</taxon>
    </lineage>
</organism>
<comment type="caution">
    <text evidence="2">The sequence shown here is derived from an EMBL/GenBank/DDBJ whole genome shotgun (WGS) entry which is preliminary data.</text>
</comment>
<protein>
    <submittedName>
        <fullName evidence="2">Uncharacterized protein</fullName>
    </submittedName>
</protein>
<evidence type="ECO:0000313" key="3">
    <source>
        <dbReference type="Proteomes" id="UP000308267"/>
    </source>
</evidence>
<accession>A0A4S2L7V7</accession>
<evidence type="ECO:0000313" key="2">
    <source>
        <dbReference type="EMBL" id="TGZ56638.1"/>
    </source>
</evidence>
<dbReference type="Proteomes" id="UP000308267">
    <property type="component" value="Unassembled WGS sequence"/>
</dbReference>
<sequence length="101" mass="11567">MAPAQVRATRQDFSPPASPGSQHLSGVKKLQLNSFYFLLSPCQSKRKNLTQSKKQKRKYEGEIWLGDIGARHTMKYDGRSWVTVLFHRYSHRSDSLISRGS</sequence>
<dbReference type="AlphaFoldDB" id="A0A4S2L7V7"/>
<feature type="region of interest" description="Disordered" evidence="1">
    <location>
        <begin position="1"/>
        <end position="24"/>
    </location>
</feature>
<reference evidence="2 3" key="1">
    <citation type="journal article" date="2019" name="BMC Genomics">
        <title>New insights from Opisthorchis felineus genome: update on genomics of the epidemiologically important liver flukes.</title>
        <authorList>
            <person name="Ershov N.I."/>
            <person name="Mordvinov V.A."/>
            <person name="Prokhortchouk E.B."/>
            <person name="Pakharukova M.Y."/>
            <person name="Gunbin K.V."/>
            <person name="Ustyantsev K."/>
            <person name="Genaev M.A."/>
            <person name="Blinov A.G."/>
            <person name="Mazur A."/>
            <person name="Boulygina E."/>
            <person name="Tsygankova S."/>
            <person name="Khrameeva E."/>
            <person name="Chekanov N."/>
            <person name="Fan G."/>
            <person name="Xiao A."/>
            <person name="Zhang H."/>
            <person name="Xu X."/>
            <person name="Yang H."/>
            <person name="Solovyev V."/>
            <person name="Lee S.M."/>
            <person name="Liu X."/>
            <person name="Afonnikov D.A."/>
            <person name="Skryabin K.G."/>
        </authorList>
    </citation>
    <scope>NUCLEOTIDE SEQUENCE [LARGE SCALE GENOMIC DNA]</scope>
    <source>
        <strain evidence="2">AK-0245</strain>
        <tissue evidence="2">Whole organism</tissue>
    </source>
</reference>